<evidence type="ECO:0000259" key="14">
    <source>
        <dbReference type="PROSITE" id="PS51066"/>
    </source>
</evidence>
<dbReference type="GO" id="GO:0003684">
    <property type="term" value="F:damaged DNA binding"/>
    <property type="evidence" value="ECO:0007669"/>
    <property type="project" value="InterPro"/>
</dbReference>
<feature type="domain" description="FPG-type" evidence="14">
    <location>
        <begin position="234"/>
        <end position="273"/>
    </location>
</feature>
<dbReference type="InterPro" id="IPR044090">
    <property type="entry name" value="Nei2_N"/>
</dbReference>
<keyword evidence="9" id="KW-0234">DNA repair</keyword>
<dbReference type="GO" id="GO:0008270">
    <property type="term" value="F:zinc ion binding"/>
    <property type="evidence" value="ECO:0007669"/>
    <property type="project" value="UniProtKB-KW"/>
</dbReference>
<keyword evidence="3" id="KW-0479">Metal-binding</keyword>
<dbReference type="Pfam" id="PF01149">
    <property type="entry name" value="Fapy_DNA_glyco"/>
    <property type="match status" value="1"/>
</dbReference>
<keyword evidence="7" id="KW-0862">Zinc</keyword>
<sequence length="273" mass="30199">MPEGDTVYRSARSLDEALHGATLTRCDIRVPAFATVDLTGQTVHEVISRGKHLVAHVGETSIHSHLKMEGTWHLYRHGTKWQRPAFQARIVLETAAWVAVGFELGTLELFPTAEDEQHLGYLGPDLLGPGWDAAEAVRRLRAAGDRANGTGAEGTGAGERPVAVALGDQRNLAGLGNVYVNELCFLRGLLPTRPISEVTDLDGLVALAHRLITANRDRSERTTTGNLRRGMRTFVYGRERQPCRRCGTRIQRGQLGRSELEKRVTYWCPRCQT</sequence>
<dbReference type="InterPro" id="IPR012319">
    <property type="entry name" value="FPG_cat"/>
</dbReference>
<evidence type="ECO:0000256" key="7">
    <source>
        <dbReference type="ARBA" id="ARBA00022833"/>
    </source>
</evidence>
<reference evidence="16 17" key="1">
    <citation type="submission" date="2019-03" db="EMBL/GenBank/DDBJ databases">
        <title>Genomics of glacier-inhabiting Cryobacterium strains.</title>
        <authorList>
            <person name="Liu Q."/>
            <person name="Xin Y.-H."/>
        </authorList>
    </citation>
    <scope>NUCLEOTIDE SEQUENCE [LARGE SCALE GENOMIC DNA]</scope>
    <source>
        <strain evidence="16 17">Sr59</strain>
    </source>
</reference>
<keyword evidence="8" id="KW-0238">DNA-binding</keyword>
<keyword evidence="12" id="KW-0326">Glycosidase</keyword>
<evidence type="ECO:0000256" key="1">
    <source>
        <dbReference type="ARBA" id="ARBA00009409"/>
    </source>
</evidence>
<proteinExistence type="inferred from homology"/>
<dbReference type="GO" id="GO:0000703">
    <property type="term" value="F:oxidized pyrimidine nucleobase lesion DNA N-glycosylase activity"/>
    <property type="evidence" value="ECO:0007669"/>
    <property type="project" value="TreeGrafter"/>
</dbReference>
<feature type="domain" description="Formamidopyrimidine-DNA glycosylase catalytic" evidence="15">
    <location>
        <begin position="2"/>
        <end position="128"/>
    </location>
</feature>
<comment type="caution">
    <text evidence="16">The sequence shown here is derived from an EMBL/GenBank/DDBJ whole genome shotgun (WGS) entry which is preliminary data.</text>
</comment>
<dbReference type="InterPro" id="IPR000214">
    <property type="entry name" value="Znf_DNA_glyclase/AP_lyase"/>
</dbReference>
<evidence type="ECO:0000313" key="17">
    <source>
        <dbReference type="Proteomes" id="UP000298468"/>
    </source>
</evidence>
<dbReference type="GO" id="GO:0006284">
    <property type="term" value="P:base-excision repair"/>
    <property type="evidence" value="ECO:0007669"/>
    <property type="project" value="InterPro"/>
</dbReference>
<evidence type="ECO:0000256" key="4">
    <source>
        <dbReference type="ARBA" id="ARBA00022763"/>
    </source>
</evidence>
<name>A0A4R9BXD2_9MICO</name>
<keyword evidence="4" id="KW-0227">DNA damage</keyword>
<evidence type="ECO:0000256" key="11">
    <source>
        <dbReference type="ARBA" id="ARBA00023268"/>
    </source>
</evidence>
<keyword evidence="5 13" id="KW-0863">Zinc-finger</keyword>
<accession>A0A4R9BXD2</accession>
<dbReference type="SUPFAM" id="SSF46946">
    <property type="entry name" value="S13-like H2TH domain"/>
    <property type="match status" value="1"/>
</dbReference>
<evidence type="ECO:0000256" key="10">
    <source>
        <dbReference type="ARBA" id="ARBA00023239"/>
    </source>
</evidence>
<evidence type="ECO:0000313" key="16">
    <source>
        <dbReference type="EMBL" id="TFD92629.1"/>
    </source>
</evidence>
<evidence type="ECO:0000256" key="13">
    <source>
        <dbReference type="PROSITE-ProRule" id="PRU00391"/>
    </source>
</evidence>
<dbReference type="Gene3D" id="3.20.190.10">
    <property type="entry name" value="MutM-like, N-terminal"/>
    <property type="match status" value="1"/>
</dbReference>
<dbReference type="RefSeq" id="WP_134639968.1">
    <property type="nucleotide sequence ID" value="NZ_SOHM01000011.1"/>
</dbReference>
<protein>
    <recommendedName>
        <fullName evidence="2">DNA-(apurinic or apyrimidinic site) lyase</fullName>
        <ecNumber evidence="2">4.2.99.18</ecNumber>
    </recommendedName>
</protein>
<dbReference type="InterPro" id="IPR015886">
    <property type="entry name" value="H2TH_FPG"/>
</dbReference>
<dbReference type="PROSITE" id="PS51068">
    <property type="entry name" value="FPG_CAT"/>
    <property type="match status" value="1"/>
</dbReference>
<dbReference type="Gene3D" id="1.10.8.50">
    <property type="match status" value="1"/>
</dbReference>
<dbReference type="SMART" id="SM00898">
    <property type="entry name" value="Fapy_DNA_glyco"/>
    <property type="match status" value="1"/>
</dbReference>
<dbReference type="OrthoDB" id="9800855at2"/>
<evidence type="ECO:0000256" key="9">
    <source>
        <dbReference type="ARBA" id="ARBA00023204"/>
    </source>
</evidence>
<dbReference type="AlphaFoldDB" id="A0A4R9BXD2"/>
<dbReference type="SUPFAM" id="SSF57716">
    <property type="entry name" value="Glucocorticoid receptor-like (DNA-binding domain)"/>
    <property type="match status" value="1"/>
</dbReference>
<organism evidence="16 17">
    <name type="scientific">Cryobacterium lactosi</name>
    <dbReference type="NCBI Taxonomy" id="1259202"/>
    <lineage>
        <taxon>Bacteria</taxon>
        <taxon>Bacillati</taxon>
        <taxon>Actinomycetota</taxon>
        <taxon>Actinomycetes</taxon>
        <taxon>Micrococcales</taxon>
        <taxon>Microbacteriaceae</taxon>
        <taxon>Cryobacterium</taxon>
    </lineage>
</organism>
<dbReference type="InterPro" id="IPR035937">
    <property type="entry name" value="FPG_N"/>
</dbReference>
<dbReference type="EC" id="4.2.99.18" evidence="2"/>
<dbReference type="EMBL" id="SOHM01000011">
    <property type="protein sequence ID" value="TFD92629.1"/>
    <property type="molecule type" value="Genomic_DNA"/>
</dbReference>
<dbReference type="SUPFAM" id="SSF81624">
    <property type="entry name" value="N-terminal domain of MutM-like DNA repair proteins"/>
    <property type="match status" value="1"/>
</dbReference>
<evidence type="ECO:0000256" key="2">
    <source>
        <dbReference type="ARBA" id="ARBA00012720"/>
    </source>
</evidence>
<evidence type="ECO:0000256" key="3">
    <source>
        <dbReference type="ARBA" id="ARBA00022723"/>
    </source>
</evidence>
<dbReference type="Proteomes" id="UP000298468">
    <property type="component" value="Unassembled WGS sequence"/>
</dbReference>
<keyword evidence="17" id="KW-1185">Reference proteome</keyword>
<dbReference type="PANTHER" id="PTHR42697">
    <property type="entry name" value="ENDONUCLEASE 8"/>
    <property type="match status" value="1"/>
</dbReference>
<gene>
    <name evidence="16" type="ORF">E3T61_05870</name>
</gene>
<keyword evidence="11" id="KW-0511">Multifunctional enzyme</keyword>
<evidence type="ECO:0000256" key="12">
    <source>
        <dbReference type="ARBA" id="ARBA00023295"/>
    </source>
</evidence>
<keyword evidence="6" id="KW-0378">Hydrolase</keyword>
<dbReference type="CDD" id="cd08971">
    <property type="entry name" value="AcNei2_N"/>
    <property type="match status" value="1"/>
</dbReference>
<evidence type="ECO:0000256" key="8">
    <source>
        <dbReference type="ARBA" id="ARBA00023125"/>
    </source>
</evidence>
<dbReference type="PROSITE" id="PS51066">
    <property type="entry name" value="ZF_FPG_2"/>
    <property type="match status" value="1"/>
</dbReference>
<dbReference type="PANTHER" id="PTHR42697:SF1">
    <property type="entry name" value="ENDONUCLEASE 8"/>
    <property type="match status" value="1"/>
</dbReference>
<comment type="similarity">
    <text evidence="1">Belongs to the FPG family.</text>
</comment>
<evidence type="ECO:0000256" key="6">
    <source>
        <dbReference type="ARBA" id="ARBA00022801"/>
    </source>
</evidence>
<dbReference type="InterPro" id="IPR010979">
    <property type="entry name" value="Ribosomal_uS13-like_H2TH"/>
</dbReference>
<dbReference type="SMART" id="SM01232">
    <property type="entry name" value="H2TH"/>
    <property type="match status" value="1"/>
</dbReference>
<evidence type="ECO:0000256" key="5">
    <source>
        <dbReference type="ARBA" id="ARBA00022771"/>
    </source>
</evidence>
<dbReference type="GO" id="GO:0140078">
    <property type="term" value="F:class I DNA-(apurinic or apyrimidinic site) endonuclease activity"/>
    <property type="evidence" value="ECO:0007669"/>
    <property type="project" value="UniProtKB-EC"/>
</dbReference>
<keyword evidence="10" id="KW-0456">Lyase</keyword>
<evidence type="ECO:0000259" key="15">
    <source>
        <dbReference type="PROSITE" id="PS51068"/>
    </source>
</evidence>